<name>A0ABQ5UTH8_9HYPH</name>
<reference evidence="1" key="1">
    <citation type="journal article" date="2014" name="Int. J. Syst. Evol. Microbiol.">
        <title>Complete genome of a new Firmicutes species belonging to the dominant human colonic microbiota ('Ruminococcus bicirculans') reveals two chromosomes and a selective capacity to utilize plant glucans.</title>
        <authorList>
            <consortium name="NISC Comparative Sequencing Program"/>
            <person name="Wegmann U."/>
            <person name="Louis P."/>
            <person name="Goesmann A."/>
            <person name="Henrissat B."/>
            <person name="Duncan S.H."/>
            <person name="Flint H.J."/>
        </authorList>
    </citation>
    <scope>NUCLEOTIDE SEQUENCE</scope>
    <source>
        <strain evidence="1">NBRC 107169</strain>
    </source>
</reference>
<evidence type="ECO:0000313" key="1">
    <source>
        <dbReference type="EMBL" id="GLQ17873.1"/>
    </source>
</evidence>
<gene>
    <name evidence="1" type="ORF">GCM10007879_21220</name>
</gene>
<sequence>MRNNVDIAKSFILGGVVRKWTPELSNQFEMANDQTPMFAKKTICAAFGDPLSKCRIEPRPKTTKNNSAITDAG</sequence>
<dbReference type="Proteomes" id="UP001161405">
    <property type="component" value="Unassembled WGS sequence"/>
</dbReference>
<organism evidence="1 2">
    <name type="scientific">Maritalea porphyrae</name>
    <dbReference type="NCBI Taxonomy" id="880732"/>
    <lineage>
        <taxon>Bacteria</taxon>
        <taxon>Pseudomonadati</taxon>
        <taxon>Pseudomonadota</taxon>
        <taxon>Alphaproteobacteria</taxon>
        <taxon>Hyphomicrobiales</taxon>
        <taxon>Devosiaceae</taxon>
        <taxon>Maritalea</taxon>
    </lineage>
</organism>
<dbReference type="EMBL" id="BSNI01000002">
    <property type="protein sequence ID" value="GLQ17873.1"/>
    <property type="molecule type" value="Genomic_DNA"/>
</dbReference>
<keyword evidence="2" id="KW-1185">Reference proteome</keyword>
<accession>A0ABQ5UTH8</accession>
<comment type="caution">
    <text evidence="1">The sequence shown here is derived from an EMBL/GenBank/DDBJ whole genome shotgun (WGS) entry which is preliminary data.</text>
</comment>
<evidence type="ECO:0000313" key="2">
    <source>
        <dbReference type="Proteomes" id="UP001161405"/>
    </source>
</evidence>
<reference evidence="1" key="2">
    <citation type="submission" date="2023-01" db="EMBL/GenBank/DDBJ databases">
        <title>Draft genome sequence of Maritalea porphyrae strain NBRC 107169.</title>
        <authorList>
            <person name="Sun Q."/>
            <person name="Mori K."/>
        </authorList>
    </citation>
    <scope>NUCLEOTIDE SEQUENCE</scope>
    <source>
        <strain evidence="1">NBRC 107169</strain>
    </source>
</reference>
<proteinExistence type="predicted"/>
<protein>
    <submittedName>
        <fullName evidence="1">Uncharacterized protein</fullName>
    </submittedName>
</protein>